<organism evidence="6 7">
    <name type="scientific">Sphingomonas abietis</name>
    <dbReference type="NCBI Taxonomy" id="3012344"/>
    <lineage>
        <taxon>Bacteria</taxon>
        <taxon>Pseudomonadati</taxon>
        <taxon>Pseudomonadota</taxon>
        <taxon>Alphaproteobacteria</taxon>
        <taxon>Sphingomonadales</taxon>
        <taxon>Sphingomonadaceae</taxon>
        <taxon>Sphingomonas</taxon>
    </lineage>
</organism>
<keyword evidence="3" id="KW-0238">DNA-binding</keyword>
<keyword evidence="4" id="KW-0804">Transcription</keyword>
<dbReference type="Gene3D" id="1.10.260.40">
    <property type="entry name" value="lambda repressor-like DNA-binding domains"/>
    <property type="match status" value="1"/>
</dbReference>
<dbReference type="InterPro" id="IPR038722">
    <property type="entry name" value="Ner_HTH_dom"/>
</dbReference>
<proteinExistence type="inferred from homology"/>
<accession>A0ABY7NSQ2</accession>
<evidence type="ECO:0000256" key="1">
    <source>
        <dbReference type="ARBA" id="ARBA00006157"/>
    </source>
</evidence>
<dbReference type="Pfam" id="PF13693">
    <property type="entry name" value="HTH_35"/>
    <property type="match status" value="1"/>
</dbReference>
<evidence type="ECO:0000256" key="3">
    <source>
        <dbReference type="ARBA" id="ARBA00023125"/>
    </source>
</evidence>
<name>A0ABY7NSQ2_9SPHN</name>
<dbReference type="Proteomes" id="UP001210865">
    <property type="component" value="Chromosome"/>
</dbReference>
<protein>
    <submittedName>
        <fullName evidence="6">Helix-turn-helix domain-containing protein</fullName>
    </submittedName>
</protein>
<dbReference type="RefSeq" id="WP_270077149.1">
    <property type="nucleotide sequence ID" value="NZ_CP115174.1"/>
</dbReference>
<gene>
    <name evidence="6" type="ORF">PBT88_20625</name>
</gene>
<feature type="domain" description="Ner winged helix-turn-helix DNA-binding" evidence="5">
    <location>
        <begin position="8"/>
        <end position="73"/>
    </location>
</feature>
<dbReference type="SUPFAM" id="SSF47413">
    <property type="entry name" value="lambda repressor-like DNA-binding domains"/>
    <property type="match status" value="1"/>
</dbReference>
<sequence>MIDEKRHNRIKAALQLRGSSLSAVARDLKVAPATVSTVSRGFRRSRRIEAKIASELGCKAEDLWPERYRQVAEETTMS</sequence>
<evidence type="ECO:0000256" key="2">
    <source>
        <dbReference type="ARBA" id="ARBA00023015"/>
    </source>
</evidence>
<dbReference type="InterPro" id="IPR010982">
    <property type="entry name" value="Lambda_DNA-bd_dom_sf"/>
</dbReference>
<comment type="similarity">
    <text evidence="1">Belongs to the ner transcriptional regulatory family.</text>
</comment>
<evidence type="ECO:0000259" key="5">
    <source>
        <dbReference type="Pfam" id="PF13693"/>
    </source>
</evidence>
<keyword evidence="7" id="KW-1185">Reference proteome</keyword>
<reference evidence="6 7" key="1">
    <citation type="submission" date="2022-12" db="EMBL/GenBank/DDBJ databases">
        <title>Sphingomonas abieness sp. nov., an endophytic bacterium isolated from Abies koreana.</title>
        <authorList>
            <person name="Jiang L."/>
            <person name="Lee J."/>
        </authorList>
    </citation>
    <scope>NUCLEOTIDE SEQUENCE [LARGE SCALE GENOMIC DNA]</scope>
    <source>
        <strain evidence="7">PAMB 00755</strain>
    </source>
</reference>
<dbReference type="EMBL" id="CP115174">
    <property type="protein sequence ID" value="WBO22506.1"/>
    <property type="molecule type" value="Genomic_DNA"/>
</dbReference>
<evidence type="ECO:0000256" key="4">
    <source>
        <dbReference type="ARBA" id="ARBA00023163"/>
    </source>
</evidence>
<evidence type="ECO:0000313" key="7">
    <source>
        <dbReference type="Proteomes" id="UP001210865"/>
    </source>
</evidence>
<keyword evidence="2" id="KW-0805">Transcription regulation</keyword>
<evidence type="ECO:0000313" key="6">
    <source>
        <dbReference type="EMBL" id="WBO22506.1"/>
    </source>
</evidence>